<dbReference type="GO" id="GO:0006351">
    <property type="term" value="P:DNA-templated transcription"/>
    <property type="evidence" value="ECO:0007669"/>
    <property type="project" value="InterPro"/>
</dbReference>
<keyword evidence="3" id="KW-0693">Viral RNA replication</keyword>
<dbReference type="GO" id="GO:0003968">
    <property type="term" value="F:RNA-directed RNA polymerase activity"/>
    <property type="evidence" value="ECO:0007669"/>
    <property type="project" value="UniProtKB-KW"/>
</dbReference>
<sequence>MPTSTLQCQKSKNGENLKERDLSAWRAGLQADSQIFDRNIELLSAIFYKRQQCLTESAISISQKSSVSESFVIPSQWEFKGTSIQGLASLVSRVRVTLPYDGHALKGEECDMISGFTCRGKFKRQGTQAYVSSMNTPVSTPYVDSVMMSVLKSQGFNPAIKPRNLYDPTLMKPAVERFSQPDVRLPRDDSVEYARQCTFDVFARPQQIPYLAPLEESQLQKALKLSASAGVPYDSKAKCLAFLDAYRREVQVREGVKAPNPCTMYKRTGPNGKVRPIWGYPLDMTIMEARFARPLIDHFSKVTTPYVIGRTPWAISTRVTTMRDSRGTTYSLDYSKFDSSISSDLIRLAFEVLATWFDPKVRKDLGWDIILRYFICTPFIFIDGKLYTGKRKGVPSGSYFTSIVDSIVNFFALNYLAHKCGRSLDYSKVMIMGDDSIFVLPGRGVKLEFMERVLSSLGIKLNVEKSGINNYHFLGAVRKTGLPSLDTEEMLEKLVCPERSRHQFYKGLSFQGKRTAAISLLALYPYYEAEAVLRRFFRRDLLWWVFSIGLADRSQPIPITSGPAAATARMRGEELIFGTSRVSRLRAYF</sequence>
<keyword evidence="5" id="KW-0696">RNA-directed RNA polymerase</keyword>
<protein>
    <submittedName>
        <fullName evidence="5">RNA-dependent RNA polymerase</fullName>
    </submittedName>
</protein>
<dbReference type="GO" id="GO:0003723">
    <property type="term" value="F:RNA binding"/>
    <property type="evidence" value="ECO:0007669"/>
    <property type="project" value="InterPro"/>
</dbReference>
<dbReference type="PROSITE" id="PS50507">
    <property type="entry name" value="RDRP_SSRNA_POS"/>
    <property type="match status" value="1"/>
</dbReference>
<evidence type="ECO:0000259" key="4">
    <source>
        <dbReference type="PROSITE" id="PS50507"/>
    </source>
</evidence>
<dbReference type="EMBL" id="MT025161">
    <property type="protein sequence ID" value="QIS88051.1"/>
    <property type="molecule type" value="Genomic_RNA"/>
</dbReference>
<keyword evidence="2" id="KW-0548">Nucleotidyltransferase</keyword>
<evidence type="ECO:0000313" key="5">
    <source>
        <dbReference type="EMBL" id="QIS88051.1"/>
    </source>
</evidence>
<dbReference type="InterPro" id="IPR043128">
    <property type="entry name" value="Rev_trsase/Diguanyl_cyclase"/>
</dbReference>
<reference evidence="5" key="1">
    <citation type="submission" date="2020-01" db="EMBL/GenBank/DDBJ databases">
        <title>Sustained virome diversity in Antarctic penguins and their ticks: geographical connectedness and no evidence for low pathogen pressure.</title>
        <authorList>
            <person name="Wille M."/>
            <person name="Harvey E."/>
            <person name="Shi M."/>
            <person name="Gonzalez-Acuna D."/>
            <person name="Holmes E.C."/>
            <person name="Hurt A.C."/>
        </authorList>
    </citation>
    <scope>NUCLEOTIDE SEQUENCE</scope>
    <source>
        <strain evidence="5">Antarctic96</strain>
    </source>
</reference>
<dbReference type="Pfam" id="PF00680">
    <property type="entry name" value="RdRP_1"/>
    <property type="match status" value="1"/>
</dbReference>
<name>A0A6H0DIB1_9VIRU</name>
<feature type="domain" description="RdRp catalytic" evidence="4">
    <location>
        <begin position="327"/>
        <end position="448"/>
    </location>
</feature>
<accession>A0A6H0DIB1</accession>
<dbReference type="InterPro" id="IPR001205">
    <property type="entry name" value="RNA-dir_pol_C"/>
</dbReference>
<dbReference type="GO" id="GO:0039694">
    <property type="term" value="P:viral RNA genome replication"/>
    <property type="evidence" value="ECO:0007669"/>
    <property type="project" value="InterPro"/>
</dbReference>
<evidence type="ECO:0000256" key="3">
    <source>
        <dbReference type="ARBA" id="ARBA00022953"/>
    </source>
</evidence>
<organism evidence="5">
    <name type="scientific">Ostrekin virus</name>
    <dbReference type="NCBI Taxonomy" id="2707248"/>
    <lineage>
        <taxon>Viruses</taxon>
        <taxon>Riboviria</taxon>
    </lineage>
</organism>
<keyword evidence="1" id="KW-0808">Transferase</keyword>
<dbReference type="InterPro" id="IPR007094">
    <property type="entry name" value="RNA-dir_pol_PSvirus"/>
</dbReference>
<proteinExistence type="predicted"/>
<dbReference type="Gene3D" id="3.30.70.270">
    <property type="match status" value="1"/>
</dbReference>
<evidence type="ECO:0000256" key="2">
    <source>
        <dbReference type="ARBA" id="ARBA00022695"/>
    </source>
</evidence>
<evidence type="ECO:0000256" key="1">
    <source>
        <dbReference type="ARBA" id="ARBA00022679"/>
    </source>
</evidence>
<dbReference type="InterPro" id="IPR043502">
    <property type="entry name" value="DNA/RNA_pol_sf"/>
</dbReference>
<dbReference type="SUPFAM" id="SSF56672">
    <property type="entry name" value="DNA/RNA polymerases"/>
    <property type="match status" value="1"/>
</dbReference>